<keyword evidence="1" id="KW-1133">Transmembrane helix</keyword>
<dbReference type="Pfam" id="PF19728">
    <property type="entry name" value="DUF6220"/>
    <property type="match status" value="1"/>
</dbReference>
<evidence type="ECO:0000256" key="1">
    <source>
        <dbReference type="SAM" id="Phobius"/>
    </source>
</evidence>
<dbReference type="EMBL" id="BKBA01000008">
    <property type="protein sequence ID" value="GEQ13940.1"/>
    <property type="molecule type" value="Genomic_DNA"/>
</dbReference>
<name>A0A512T168_9MICO</name>
<evidence type="ECO:0000313" key="2">
    <source>
        <dbReference type="EMBL" id="GEQ13940.1"/>
    </source>
</evidence>
<proteinExistence type="predicted"/>
<comment type="caution">
    <text evidence="2">The sequence shown here is derived from an EMBL/GenBank/DDBJ whole genome shotgun (WGS) entry which is preliminary data.</text>
</comment>
<keyword evidence="1" id="KW-0472">Membrane</keyword>
<keyword evidence="3" id="KW-1185">Reference proteome</keyword>
<feature type="transmembrane region" description="Helical" evidence="1">
    <location>
        <begin position="93"/>
        <end position="115"/>
    </location>
</feature>
<dbReference type="AlphaFoldDB" id="A0A512T168"/>
<keyword evidence="1" id="KW-0812">Transmembrane</keyword>
<feature type="transmembrane region" description="Helical" evidence="1">
    <location>
        <begin position="127"/>
        <end position="146"/>
    </location>
</feature>
<sequence length="195" mass="20845">MSRSLTTSHGHHYTQFSRRGSDVVSAGPCQKGSNMRNVYRVLAGLIAVEVMLQASFIVYGDAGMGKYIEDGGVIDKAGMEAAFDSGDAPFSEFIAFVLHGMNGMFVIPLLALLLLVSSFFAKVPGGVKWGAIVLGLVLLQVTLGLMGHSFPVLGALHGINALLLFTSAVWTFWRSRRLVGGDATTSDVPRERVIA</sequence>
<feature type="transmembrane region" description="Helical" evidence="1">
    <location>
        <begin position="152"/>
        <end position="173"/>
    </location>
</feature>
<organism evidence="2 3">
    <name type="scientific">Knoellia locipacati</name>
    <dbReference type="NCBI Taxonomy" id="882824"/>
    <lineage>
        <taxon>Bacteria</taxon>
        <taxon>Bacillati</taxon>
        <taxon>Actinomycetota</taxon>
        <taxon>Actinomycetes</taxon>
        <taxon>Micrococcales</taxon>
        <taxon>Intrasporangiaceae</taxon>
        <taxon>Knoellia</taxon>
    </lineage>
</organism>
<gene>
    <name evidence="2" type="ORF">KLO01_19870</name>
</gene>
<evidence type="ECO:0000313" key="3">
    <source>
        <dbReference type="Proteomes" id="UP000321793"/>
    </source>
</evidence>
<reference evidence="2 3" key="1">
    <citation type="submission" date="2019-07" db="EMBL/GenBank/DDBJ databases">
        <title>Whole genome shotgun sequence of Knoellia locipacati NBRC 109775.</title>
        <authorList>
            <person name="Hosoyama A."/>
            <person name="Uohara A."/>
            <person name="Ohji S."/>
            <person name="Ichikawa N."/>
        </authorList>
    </citation>
    <scope>NUCLEOTIDE SEQUENCE [LARGE SCALE GENOMIC DNA]</scope>
    <source>
        <strain evidence="2 3">NBRC 109775</strain>
    </source>
</reference>
<protein>
    <submittedName>
        <fullName evidence="2">Uncharacterized protein</fullName>
    </submittedName>
</protein>
<dbReference type="InterPro" id="IPR046192">
    <property type="entry name" value="DUF6220"/>
</dbReference>
<accession>A0A512T168</accession>
<feature type="transmembrane region" description="Helical" evidence="1">
    <location>
        <begin position="38"/>
        <end position="59"/>
    </location>
</feature>
<dbReference type="Proteomes" id="UP000321793">
    <property type="component" value="Unassembled WGS sequence"/>
</dbReference>